<dbReference type="InterPro" id="IPR030678">
    <property type="entry name" value="Peptide/Ni-bd"/>
</dbReference>
<dbReference type="GO" id="GO:1904680">
    <property type="term" value="F:peptide transmembrane transporter activity"/>
    <property type="evidence" value="ECO:0007669"/>
    <property type="project" value="TreeGrafter"/>
</dbReference>
<comment type="caution">
    <text evidence="8">The sequence shown here is derived from an EMBL/GenBank/DDBJ whole genome shotgun (WGS) entry which is preliminary data.</text>
</comment>
<dbReference type="GO" id="GO:0030313">
    <property type="term" value="C:cell envelope"/>
    <property type="evidence" value="ECO:0007669"/>
    <property type="project" value="UniProtKB-SubCell"/>
</dbReference>
<feature type="chain" id="PRO_5039643364" evidence="6">
    <location>
        <begin position="19"/>
        <end position="608"/>
    </location>
</feature>
<gene>
    <name evidence="8" type="ORF">HZF24_16305</name>
</gene>
<dbReference type="Proteomes" id="UP000611629">
    <property type="component" value="Unassembled WGS sequence"/>
</dbReference>
<feature type="region of interest" description="Disordered" evidence="5">
    <location>
        <begin position="24"/>
        <end position="45"/>
    </location>
</feature>
<dbReference type="PROSITE" id="PS51257">
    <property type="entry name" value="PROKAR_LIPOPROTEIN"/>
    <property type="match status" value="1"/>
</dbReference>
<evidence type="ECO:0000256" key="1">
    <source>
        <dbReference type="ARBA" id="ARBA00004196"/>
    </source>
</evidence>
<dbReference type="Gene3D" id="3.90.76.10">
    <property type="entry name" value="Dipeptide-binding Protein, Domain 1"/>
    <property type="match status" value="1"/>
</dbReference>
<dbReference type="PANTHER" id="PTHR30290">
    <property type="entry name" value="PERIPLASMIC BINDING COMPONENT OF ABC TRANSPORTER"/>
    <property type="match status" value="1"/>
</dbReference>
<evidence type="ECO:0000256" key="4">
    <source>
        <dbReference type="ARBA" id="ARBA00022729"/>
    </source>
</evidence>
<dbReference type="Gene3D" id="3.10.105.10">
    <property type="entry name" value="Dipeptide-binding Protein, Domain 3"/>
    <property type="match status" value="1"/>
</dbReference>
<comment type="subcellular location">
    <subcellularLocation>
        <location evidence="1">Cell envelope</location>
    </subcellularLocation>
</comment>
<evidence type="ECO:0000256" key="6">
    <source>
        <dbReference type="SAM" id="SignalP"/>
    </source>
</evidence>
<accession>A0A974GXL1</accession>
<feature type="signal peptide" evidence="6">
    <location>
        <begin position="1"/>
        <end position="18"/>
    </location>
</feature>
<dbReference type="GO" id="GO:0042597">
    <property type="term" value="C:periplasmic space"/>
    <property type="evidence" value="ECO:0007669"/>
    <property type="project" value="UniProtKB-ARBA"/>
</dbReference>
<evidence type="ECO:0000313" key="9">
    <source>
        <dbReference type="Proteomes" id="UP000611629"/>
    </source>
</evidence>
<dbReference type="GO" id="GO:0043190">
    <property type="term" value="C:ATP-binding cassette (ABC) transporter complex"/>
    <property type="evidence" value="ECO:0007669"/>
    <property type="project" value="InterPro"/>
</dbReference>
<evidence type="ECO:0000313" key="8">
    <source>
        <dbReference type="EMBL" id="NYB75712.1"/>
    </source>
</evidence>
<dbReference type="InterPro" id="IPR039424">
    <property type="entry name" value="SBP_5"/>
</dbReference>
<evidence type="ECO:0000256" key="3">
    <source>
        <dbReference type="ARBA" id="ARBA00022448"/>
    </source>
</evidence>
<proteinExistence type="inferred from homology"/>
<feature type="domain" description="Solute-binding protein family 5" evidence="7">
    <location>
        <begin position="99"/>
        <end position="510"/>
    </location>
</feature>
<dbReference type="InterPro" id="IPR000914">
    <property type="entry name" value="SBP_5_dom"/>
</dbReference>
<keyword evidence="4 6" id="KW-0732">Signal</keyword>
<organism evidence="8 9">
    <name type="scientific">Sedimentibacter hydroxybenzoicus DSM 7310</name>
    <dbReference type="NCBI Taxonomy" id="1123245"/>
    <lineage>
        <taxon>Bacteria</taxon>
        <taxon>Bacillati</taxon>
        <taxon>Bacillota</taxon>
        <taxon>Tissierellia</taxon>
        <taxon>Sedimentibacter</taxon>
    </lineage>
</organism>
<protein>
    <submittedName>
        <fullName evidence="8">Peptide ABC transporter substrate-binding protein</fullName>
    </submittedName>
</protein>
<reference evidence="8" key="1">
    <citation type="submission" date="2020-07" db="EMBL/GenBank/DDBJ databases">
        <title>Genomic analysis of a strain of Sedimentibacter Hydroxybenzoicus DSM7310.</title>
        <authorList>
            <person name="Ma S."/>
        </authorList>
    </citation>
    <scope>NUCLEOTIDE SEQUENCE</scope>
    <source>
        <strain evidence="8">DSM 7310</strain>
    </source>
</reference>
<dbReference type="GO" id="GO:0015833">
    <property type="term" value="P:peptide transport"/>
    <property type="evidence" value="ECO:0007669"/>
    <property type="project" value="TreeGrafter"/>
</dbReference>
<dbReference type="PIRSF" id="PIRSF002741">
    <property type="entry name" value="MppA"/>
    <property type="match status" value="1"/>
</dbReference>
<evidence type="ECO:0000256" key="2">
    <source>
        <dbReference type="ARBA" id="ARBA00005695"/>
    </source>
</evidence>
<comment type="similarity">
    <text evidence="2">Belongs to the bacterial solute-binding protein 5 family.</text>
</comment>
<keyword evidence="3" id="KW-0813">Transport</keyword>
<dbReference type="PANTHER" id="PTHR30290:SF10">
    <property type="entry name" value="PERIPLASMIC OLIGOPEPTIDE-BINDING PROTEIN-RELATED"/>
    <property type="match status" value="1"/>
</dbReference>
<dbReference type="EMBL" id="JACBNQ010000027">
    <property type="protein sequence ID" value="NYB75712.1"/>
    <property type="molecule type" value="Genomic_DNA"/>
</dbReference>
<dbReference type="Gene3D" id="3.40.190.10">
    <property type="entry name" value="Periplasmic binding protein-like II"/>
    <property type="match status" value="1"/>
</dbReference>
<name>A0A974GXL1_SEDHY</name>
<dbReference type="SUPFAM" id="SSF53850">
    <property type="entry name" value="Periplasmic binding protein-like II"/>
    <property type="match status" value="1"/>
</dbReference>
<dbReference type="Pfam" id="PF00496">
    <property type="entry name" value="SBP_bac_5"/>
    <property type="match status" value="1"/>
</dbReference>
<dbReference type="CDD" id="cd08504">
    <property type="entry name" value="PBP2_OppA"/>
    <property type="match status" value="1"/>
</dbReference>
<dbReference type="RefSeq" id="WP_179239431.1">
    <property type="nucleotide sequence ID" value="NZ_JACBNQ010000027.1"/>
</dbReference>
<evidence type="ECO:0000256" key="5">
    <source>
        <dbReference type="SAM" id="MobiDB-lite"/>
    </source>
</evidence>
<dbReference type="AlphaFoldDB" id="A0A974GXL1"/>
<keyword evidence="9" id="KW-1185">Reference proteome</keyword>
<sequence>MKKIVSILLVLLMVFSLAACGNNTTPPPAEPNEPGESNEQPGEQPAGIAESMTLHVGAYPDTIDPALNSAVDGATYIIHAFSGLVGYKQLADETLELYADLAKELPEAVETADGMVSYTYELKDGLKWSDGSDLTAQDFVYAWNRAVDPNTAADYEYMFDVIDGYLDVIGGVEGAKLNVTASEDGKSLTVVLPVDVPYFHELCAFPAFMPVKESIVEGNEDWATVASTYVGNGPYKVVEFSQSELVMQKNEFYHDADSIKTNELRFAFNDDDGSTLANFQNGSYLFIDQVPNEEIQSLQASHPDEFYITGQLGTYFVIFNVNDPAFAAFDEADKATIRKALGLMIDRNYIVEEIGQAGQVPAAGFVAMGLTEPDGTEYIANNGPNRDGSGYYSVDIDDYEANTAEAIELLKQAAESSGKFTVGDDGKVSAGFPTIIYITNNGTGHEAIAVNLQATFAEYGINMTIDTQEWATFLNTRKNGEYSVARHGWLGDYNDPISFLDMWITTSGNNDSQFGRGEHANYAGYSYKGESGKTWAESYDKLITEVKTSKDQVQRFDLMHQAEDILMSTGAVCPIYYYTDIFMMSTKLEGAFPSPLGFKYFMYAYVPQ</sequence>
<evidence type="ECO:0000259" key="7">
    <source>
        <dbReference type="Pfam" id="PF00496"/>
    </source>
</evidence>